<gene>
    <name evidence="2" type="ORF">FRZ32_04755</name>
</gene>
<keyword evidence="3" id="KW-1185">Reference proteome</keyword>
<dbReference type="OrthoDB" id="7594790at2"/>
<keyword evidence="1" id="KW-0732">Signal</keyword>
<evidence type="ECO:0000313" key="2">
    <source>
        <dbReference type="EMBL" id="TXC63035.1"/>
    </source>
</evidence>
<dbReference type="AlphaFoldDB" id="A0A5C6TT01"/>
<accession>A0A5C6TT01</accession>
<name>A0A5C6TT01_9SPHN</name>
<protein>
    <recommendedName>
        <fullName evidence="4">DUF4402 domain-containing protein</fullName>
    </recommendedName>
</protein>
<dbReference type="EMBL" id="VOQQ01000001">
    <property type="protein sequence ID" value="TXC63035.1"/>
    <property type="molecule type" value="Genomic_DNA"/>
</dbReference>
<evidence type="ECO:0008006" key="4">
    <source>
        <dbReference type="Google" id="ProtNLM"/>
    </source>
</evidence>
<organism evidence="2 3">
    <name type="scientific">Allosphingosinicella ginsenosidimutans</name>
    <dbReference type="NCBI Taxonomy" id="1176539"/>
    <lineage>
        <taxon>Bacteria</taxon>
        <taxon>Pseudomonadati</taxon>
        <taxon>Pseudomonadota</taxon>
        <taxon>Alphaproteobacteria</taxon>
        <taxon>Sphingomonadales</taxon>
        <taxon>Sphingomonadaceae</taxon>
        <taxon>Allosphingosinicella</taxon>
    </lineage>
</organism>
<dbReference type="RefSeq" id="WP_147042436.1">
    <property type="nucleotide sequence ID" value="NZ_BAABIR010000002.1"/>
</dbReference>
<sequence>MTLLKLAPLFAGALVLGACDVHIGNDAGEDANIDINAAGNGQDGRVSIQAPGFNMSVSVPESVRAEMRADSTDGFLYPGSRVGGVHVNANEGDGVVDIAFSSPDDSARIADWYRDPARGPDVHVASAAPDGGGFVISGTRRGDQHFEVRLTPRNGGGVDGRLVLTGSEH</sequence>
<dbReference type="PROSITE" id="PS51257">
    <property type="entry name" value="PROKAR_LIPOPROTEIN"/>
    <property type="match status" value="1"/>
</dbReference>
<evidence type="ECO:0000256" key="1">
    <source>
        <dbReference type="SAM" id="SignalP"/>
    </source>
</evidence>
<evidence type="ECO:0000313" key="3">
    <source>
        <dbReference type="Proteomes" id="UP000321249"/>
    </source>
</evidence>
<comment type="caution">
    <text evidence="2">The sequence shown here is derived from an EMBL/GenBank/DDBJ whole genome shotgun (WGS) entry which is preliminary data.</text>
</comment>
<reference evidence="2 3" key="1">
    <citation type="journal article" date="2015" name="J. Microbiol.">
        <title>Sphingosinicella ginsenosidimutans sp. nov., with ginsenoside converting activity.</title>
        <authorList>
            <person name="Kim J.K."/>
            <person name="Kang M.S."/>
            <person name="Park S.C."/>
            <person name="Kim K.M."/>
            <person name="Choi K."/>
            <person name="Yoon M.H."/>
            <person name="Im W.T."/>
        </authorList>
    </citation>
    <scope>NUCLEOTIDE SEQUENCE [LARGE SCALE GENOMIC DNA]</scope>
    <source>
        <strain evidence="2 3">BS-11</strain>
    </source>
</reference>
<feature type="chain" id="PRO_5022968499" description="DUF4402 domain-containing protein" evidence="1">
    <location>
        <begin position="19"/>
        <end position="169"/>
    </location>
</feature>
<feature type="signal peptide" evidence="1">
    <location>
        <begin position="1"/>
        <end position="18"/>
    </location>
</feature>
<dbReference type="Proteomes" id="UP000321249">
    <property type="component" value="Unassembled WGS sequence"/>
</dbReference>
<proteinExistence type="predicted"/>